<dbReference type="Proteomes" id="UP000253676">
    <property type="component" value="Unassembled WGS sequence"/>
</dbReference>
<evidence type="ECO:0000259" key="3">
    <source>
        <dbReference type="PROSITE" id="PS01031"/>
    </source>
</evidence>
<reference evidence="5 6" key="1">
    <citation type="submission" date="2018-07" db="EMBL/GenBank/DDBJ databases">
        <title>Complete genome sequence of Flavobacterium psychrolimnae LMG 22018.</title>
        <authorList>
            <person name="Kim D.-U."/>
        </authorList>
    </citation>
    <scope>NUCLEOTIDE SEQUENCE [LARGE SCALE GENOMIC DNA]</scope>
    <source>
        <strain evidence="5 6">LMG 22018</strain>
    </source>
</reference>
<comment type="caution">
    <text evidence="5">The sequence shown here is derived from an EMBL/GenBank/DDBJ whole genome shotgun (WGS) entry which is preliminary data.</text>
</comment>
<dbReference type="InterPro" id="IPR031107">
    <property type="entry name" value="Small_HSP"/>
</dbReference>
<dbReference type="InterPro" id="IPR007052">
    <property type="entry name" value="CS_dom"/>
</dbReference>
<keyword evidence="6" id="KW-1185">Reference proteome</keyword>
<feature type="domain" description="CS" evidence="4">
    <location>
        <begin position="47"/>
        <end position="153"/>
    </location>
</feature>
<dbReference type="SUPFAM" id="SSF49764">
    <property type="entry name" value="HSP20-like chaperones"/>
    <property type="match status" value="1"/>
</dbReference>
<dbReference type="PROSITE" id="PS01031">
    <property type="entry name" value="SHSP"/>
    <property type="match status" value="1"/>
</dbReference>
<organism evidence="5 6">
    <name type="scientific">Flavobacterium psychrolimnae</name>
    <dbReference type="NCBI Taxonomy" id="249351"/>
    <lineage>
        <taxon>Bacteria</taxon>
        <taxon>Pseudomonadati</taxon>
        <taxon>Bacteroidota</taxon>
        <taxon>Flavobacteriia</taxon>
        <taxon>Flavobacteriales</taxon>
        <taxon>Flavobacteriaceae</taxon>
        <taxon>Flavobacterium</taxon>
    </lineage>
</organism>
<gene>
    <name evidence="5" type="ORF">DR980_10140</name>
</gene>
<evidence type="ECO:0000313" key="6">
    <source>
        <dbReference type="Proteomes" id="UP000253676"/>
    </source>
</evidence>
<evidence type="ECO:0000313" key="5">
    <source>
        <dbReference type="EMBL" id="RBN50144.1"/>
    </source>
</evidence>
<evidence type="ECO:0000259" key="4">
    <source>
        <dbReference type="PROSITE" id="PS51203"/>
    </source>
</evidence>
<dbReference type="EMBL" id="QNUX01000008">
    <property type="protein sequence ID" value="RBN50144.1"/>
    <property type="molecule type" value="Genomic_DNA"/>
</dbReference>
<evidence type="ECO:0000256" key="1">
    <source>
        <dbReference type="PROSITE-ProRule" id="PRU00285"/>
    </source>
</evidence>
<dbReference type="PROSITE" id="PS51203">
    <property type="entry name" value="CS"/>
    <property type="match status" value="1"/>
</dbReference>
<dbReference type="CDD" id="cd06464">
    <property type="entry name" value="ACD_sHsps-like"/>
    <property type="match status" value="1"/>
</dbReference>
<dbReference type="Pfam" id="PF00011">
    <property type="entry name" value="HSP20"/>
    <property type="match status" value="1"/>
</dbReference>
<accession>A0A366B1V0</accession>
<dbReference type="Gene3D" id="2.60.40.790">
    <property type="match status" value="1"/>
</dbReference>
<dbReference type="AlphaFoldDB" id="A0A366B1V0"/>
<comment type="similarity">
    <text evidence="1 2">Belongs to the small heat shock protein (HSP20) family.</text>
</comment>
<dbReference type="InterPro" id="IPR002068">
    <property type="entry name" value="A-crystallin/Hsp20_dom"/>
</dbReference>
<name>A0A366B1V0_9FLAO</name>
<dbReference type="RefSeq" id="WP_113635686.1">
    <property type="nucleotide sequence ID" value="NZ_QNUX01000008.1"/>
</dbReference>
<evidence type="ECO:0000256" key="2">
    <source>
        <dbReference type="RuleBase" id="RU003616"/>
    </source>
</evidence>
<dbReference type="PANTHER" id="PTHR11527">
    <property type="entry name" value="HEAT-SHOCK PROTEIN 20 FAMILY MEMBER"/>
    <property type="match status" value="1"/>
</dbReference>
<protein>
    <submittedName>
        <fullName evidence="5">Hsp20/alpha crystallin family protein</fullName>
    </submittedName>
</protein>
<feature type="domain" description="SHSP" evidence="3">
    <location>
        <begin position="43"/>
        <end position="158"/>
    </location>
</feature>
<proteinExistence type="inferred from homology"/>
<sequence length="158" mass="18374">METLVKRNGLVPVMNTSLFPSVNTFFDDFISRDLFDWTDKNFTAMGSNLPSVNLKETDDKLQVELAAPGMKKEDFKVEIDNNMLMISSEKKEEKEETRKKDNYVRKEFNYQSFFRSFTLPDSIDENKIEASYKDGILHIDIAKKDNGKKKMLKKIAIK</sequence>
<dbReference type="OrthoDB" id="9814487at2"/>
<dbReference type="InterPro" id="IPR008978">
    <property type="entry name" value="HSP20-like_chaperone"/>
</dbReference>